<protein>
    <recommendedName>
        <fullName evidence="3">Cyclodeaminase/cyclohydrolase domain-containing protein</fullName>
    </recommendedName>
</protein>
<keyword evidence="2" id="KW-1185">Reference proteome</keyword>
<dbReference type="AlphaFoldDB" id="A0A8C9DUW3"/>
<accession>A0A8C9DUW3</accession>
<name>A0A8C9DUW3_PROSS</name>
<dbReference type="Proteomes" id="UP000694414">
    <property type="component" value="Unplaced"/>
</dbReference>
<dbReference type="SUPFAM" id="SSF101262">
    <property type="entry name" value="Methenyltetrahydrofolate cyclohydrolase-like"/>
    <property type="match status" value="1"/>
</dbReference>
<dbReference type="InterPro" id="IPR036178">
    <property type="entry name" value="Formintransfe-cycloase-like_sf"/>
</dbReference>
<reference evidence="1" key="1">
    <citation type="submission" date="2025-08" db="UniProtKB">
        <authorList>
            <consortium name="Ensembl"/>
        </authorList>
    </citation>
    <scope>IDENTIFICATION</scope>
</reference>
<proteinExistence type="predicted"/>
<evidence type="ECO:0008006" key="3">
    <source>
        <dbReference type="Google" id="ProtNLM"/>
    </source>
</evidence>
<sequence length="55" mass="6154">MGTGVFGAYFNVLVNLKDVTDDAFKDQVHRRISSLLQEAKTQAALVLDCLEARRE</sequence>
<dbReference type="GeneTree" id="ENSGT00940000172197"/>
<reference evidence="1" key="2">
    <citation type="submission" date="2025-09" db="UniProtKB">
        <authorList>
            <consortium name="Ensembl"/>
        </authorList>
    </citation>
    <scope>IDENTIFICATION</scope>
</reference>
<organism evidence="1 2">
    <name type="scientific">Prolemur simus</name>
    <name type="common">Greater bamboo lemur</name>
    <name type="synonym">Hapalemur simus</name>
    <dbReference type="NCBI Taxonomy" id="1328070"/>
    <lineage>
        <taxon>Eukaryota</taxon>
        <taxon>Metazoa</taxon>
        <taxon>Chordata</taxon>
        <taxon>Craniata</taxon>
        <taxon>Vertebrata</taxon>
        <taxon>Euteleostomi</taxon>
        <taxon>Mammalia</taxon>
        <taxon>Eutheria</taxon>
        <taxon>Euarchontoglires</taxon>
        <taxon>Primates</taxon>
        <taxon>Strepsirrhini</taxon>
        <taxon>Lemuriformes</taxon>
        <taxon>Lemuridae</taxon>
        <taxon>Prolemur</taxon>
    </lineage>
</organism>
<evidence type="ECO:0000313" key="2">
    <source>
        <dbReference type="Proteomes" id="UP000694414"/>
    </source>
</evidence>
<evidence type="ECO:0000313" key="1">
    <source>
        <dbReference type="Ensembl" id="ENSPSMP00000035261.1"/>
    </source>
</evidence>
<dbReference type="Gene3D" id="1.20.120.680">
    <property type="entry name" value="Formiminotetrahydrofolate cyclodeaminase monomer, up-and-down helical bundle"/>
    <property type="match status" value="1"/>
</dbReference>
<dbReference type="GO" id="GO:0003824">
    <property type="term" value="F:catalytic activity"/>
    <property type="evidence" value="ECO:0007669"/>
    <property type="project" value="InterPro"/>
</dbReference>
<dbReference type="Ensembl" id="ENSPSMT00000040649.1">
    <property type="protein sequence ID" value="ENSPSMP00000035261.1"/>
    <property type="gene ID" value="ENSPSMG00000024299.1"/>
</dbReference>